<keyword evidence="2" id="KW-0812">Transmembrane</keyword>
<dbReference type="InterPro" id="IPR036457">
    <property type="entry name" value="PPM-type-like_dom_sf"/>
</dbReference>
<dbReference type="InterPro" id="IPR001932">
    <property type="entry name" value="PPM-type_phosphatase-like_dom"/>
</dbReference>
<name>A0AAE3SG21_9BACT</name>
<dbReference type="Pfam" id="PF07494">
    <property type="entry name" value="Reg_prop"/>
    <property type="match status" value="6"/>
</dbReference>
<dbReference type="GO" id="GO:0000155">
    <property type="term" value="F:phosphorelay sensor kinase activity"/>
    <property type="evidence" value="ECO:0007669"/>
    <property type="project" value="TreeGrafter"/>
</dbReference>
<evidence type="ECO:0000256" key="1">
    <source>
        <dbReference type="ARBA" id="ARBA00022553"/>
    </source>
</evidence>
<dbReference type="PANTHER" id="PTHR43547:SF2">
    <property type="entry name" value="HYBRID SIGNAL TRANSDUCTION HISTIDINE KINASE C"/>
    <property type="match status" value="1"/>
</dbReference>
<dbReference type="Pfam" id="PF07495">
    <property type="entry name" value="Y_Y_Y"/>
    <property type="match status" value="1"/>
</dbReference>
<reference evidence="4" key="1">
    <citation type="submission" date="2022-10" db="EMBL/GenBank/DDBJ databases">
        <authorList>
            <person name="Yu W.X."/>
        </authorList>
    </citation>
    <scope>NUCLEOTIDE SEQUENCE</scope>
    <source>
        <strain evidence="4">AAT</strain>
    </source>
</reference>
<dbReference type="Proteomes" id="UP001209229">
    <property type="component" value="Unassembled WGS sequence"/>
</dbReference>
<dbReference type="Gene3D" id="2.130.10.10">
    <property type="entry name" value="YVTN repeat-like/Quinoprotein amine dehydrogenase"/>
    <property type="match status" value="2"/>
</dbReference>
<evidence type="ECO:0000256" key="2">
    <source>
        <dbReference type="SAM" id="Phobius"/>
    </source>
</evidence>
<evidence type="ECO:0000259" key="3">
    <source>
        <dbReference type="SMART" id="SM00331"/>
    </source>
</evidence>
<dbReference type="InterPro" id="IPR015943">
    <property type="entry name" value="WD40/YVTN_repeat-like_dom_sf"/>
</dbReference>
<feature type="domain" description="PPM-type phosphatase" evidence="3">
    <location>
        <begin position="894"/>
        <end position="1122"/>
    </location>
</feature>
<organism evidence="4 5">
    <name type="scientific">Plebeiibacterium sediminum</name>
    <dbReference type="NCBI Taxonomy" id="2992112"/>
    <lineage>
        <taxon>Bacteria</taxon>
        <taxon>Pseudomonadati</taxon>
        <taxon>Bacteroidota</taxon>
        <taxon>Bacteroidia</taxon>
        <taxon>Marinilabiliales</taxon>
        <taxon>Marinilabiliaceae</taxon>
        <taxon>Plebeiibacterium</taxon>
    </lineage>
</organism>
<dbReference type="SUPFAM" id="SSF63829">
    <property type="entry name" value="Calcium-dependent phosphotriesterase"/>
    <property type="match status" value="2"/>
</dbReference>
<protein>
    <submittedName>
        <fullName evidence="4">SpoIIE family protein phosphatase</fullName>
    </submittedName>
</protein>
<comment type="caution">
    <text evidence="4">The sequence shown here is derived from an EMBL/GenBank/DDBJ whole genome shotgun (WGS) entry which is preliminary data.</text>
</comment>
<dbReference type="SMART" id="SM00331">
    <property type="entry name" value="PP2C_SIG"/>
    <property type="match status" value="1"/>
</dbReference>
<dbReference type="Gene3D" id="2.60.40.10">
    <property type="entry name" value="Immunoglobulins"/>
    <property type="match status" value="1"/>
</dbReference>
<keyword evidence="2" id="KW-0472">Membrane</keyword>
<accession>A0AAE3SG21</accession>
<dbReference type="AlphaFoldDB" id="A0AAE3SG21"/>
<evidence type="ECO:0000313" key="5">
    <source>
        <dbReference type="Proteomes" id="UP001209229"/>
    </source>
</evidence>
<evidence type="ECO:0000313" key="4">
    <source>
        <dbReference type="EMBL" id="MCW3788023.1"/>
    </source>
</evidence>
<proteinExistence type="predicted"/>
<keyword evidence="2" id="KW-1133">Transmembrane helix</keyword>
<dbReference type="InterPro" id="IPR011123">
    <property type="entry name" value="Y_Y_Y"/>
</dbReference>
<dbReference type="InterPro" id="IPR013783">
    <property type="entry name" value="Ig-like_fold"/>
</dbReference>
<feature type="transmembrane region" description="Helical" evidence="2">
    <location>
        <begin position="814"/>
        <end position="833"/>
    </location>
</feature>
<dbReference type="Gene3D" id="3.60.40.10">
    <property type="entry name" value="PPM-type phosphatase domain"/>
    <property type="match status" value="1"/>
</dbReference>
<gene>
    <name evidence="4" type="ORF">OM075_16220</name>
</gene>
<keyword evidence="5" id="KW-1185">Reference proteome</keyword>
<sequence>MGAIILTGYKYKFSNCFLLIILFCIGSLGVVQASDIKLEATYSSLSVQDGLSGNSINTLFQDSKGFLWIGTQDGLNRYDGYSFEIYRHEIGDQTSISGNSIQCITEDASGDLWIGTIGNGLNKWNRKTEKFTVYSSKGANTIHLPEDNILGISFDVDSTLWIKTDNFLVNFNTKTNEIVKYSLYSNIFKHHNNTNVPIFHKSLSYIWIGTNDGISQFDKQEKLYERIQFERSSESLLNSFGAITTILPLSQKSILIGGSGGVFECSKNDSGLYELSKEEISNYQHSIVQCAVVHSSGGVWLGTNTGLHLLTFDYENEDLKYKPTDFYNKSNNLITDKEVTALIEDKSGLLWVGTKYNGLIKVDFKPKKFKALAKRNEQLKELQNCDVRSIHIDDSGKIWLGTANKGIKIVDTEAQDIYNYPVNYSLYKENKDIVLSMCQDSKQRLWIGTGNGIYIYYKDRGTISPFTNLNDVEISSLLNQNAINSIEEDYRGNIWFGTQFGLYRYDGFKVVSYFSDADDDKTICGDEVNVIYNDSEGFLWIGTNNGVNYIDRKNEVFTGFENLNNSNDSLPLLKGNHILSITEDDRRKIWFGTRSGISYYDKIEEKIGYYSHLNGIANDMINSIVYDEAGIWIGTNKGISLIDKNETIFNYDLNDGLPGYVFNKNATAIDKNGVIYFGGVSGVAHLNQDSVKFNHSKPNVVITAMELYHKGKMISKFRGDEKEILLKYRKSSNLKVKYAALEFTDPLRNKFQVYLEGFDDDWRTITTENEVDFSDLPSGEYVLHIKGANSEYEWTEHPINIAIKITPPIWMSNYAYAFYLIALVFLVQSIINYRIRHYKSAYKSLEEKAIDKKKIEAQKEMLSKINQSLTDSIYYAKRIQESILPDEKKIKSSLPDSFIYYRPKDLVSGDFYWLFERDDNLYVAAVDCTGHGVPGAFMSIIAYDMLKSILTTTDLTCPAMILDQLSKEVISTFKKDADSNNSRKQAVNDGMDIALCVIDKKNRKLTYAGAYNPLYLVRNNEIFVYKGDRFAIGYLSNTELHYSKHEIAIEPNDTFYIFSDGYADQFGGSEGKKFKYRRFRHLLLNIHKLPAEDQKAILHQKLEEWMGDFEQVDDIIVMGMKPVVELV</sequence>
<dbReference type="Pfam" id="PF07228">
    <property type="entry name" value="SpoIIE"/>
    <property type="match status" value="1"/>
</dbReference>
<dbReference type="EMBL" id="JAPDPJ010000042">
    <property type="protein sequence ID" value="MCW3788023.1"/>
    <property type="molecule type" value="Genomic_DNA"/>
</dbReference>
<dbReference type="RefSeq" id="WP_301191584.1">
    <property type="nucleotide sequence ID" value="NZ_JAPDPJ010000042.1"/>
</dbReference>
<dbReference type="InterPro" id="IPR011110">
    <property type="entry name" value="Reg_prop"/>
</dbReference>
<dbReference type="PANTHER" id="PTHR43547">
    <property type="entry name" value="TWO-COMPONENT HISTIDINE KINASE"/>
    <property type="match status" value="1"/>
</dbReference>
<keyword evidence="1" id="KW-0597">Phosphoprotein</keyword>